<protein>
    <submittedName>
        <fullName evidence="2">Uncharacterized protein</fullName>
    </submittedName>
</protein>
<feature type="compositionally biased region" description="Low complexity" evidence="1">
    <location>
        <begin position="345"/>
        <end position="357"/>
    </location>
</feature>
<organism evidence="2 3">
    <name type="scientific">Geotrichum candidum</name>
    <name type="common">Oospora lactis</name>
    <name type="synonym">Dipodascus geotrichum</name>
    <dbReference type="NCBI Taxonomy" id="1173061"/>
    <lineage>
        <taxon>Eukaryota</taxon>
        <taxon>Fungi</taxon>
        <taxon>Dikarya</taxon>
        <taxon>Ascomycota</taxon>
        <taxon>Saccharomycotina</taxon>
        <taxon>Dipodascomycetes</taxon>
        <taxon>Dipodascales</taxon>
        <taxon>Dipodascaceae</taxon>
        <taxon>Geotrichum</taxon>
    </lineage>
</organism>
<name>A0A0J9YHC7_GEOCN</name>
<evidence type="ECO:0000313" key="3">
    <source>
        <dbReference type="Proteomes" id="UP000242525"/>
    </source>
</evidence>
<proteinExistence type="predicted"/>
<reference evidence="2" key="1">
    <citation type="submission" date="2014-03" db="EMBL/GenBank/DDBJ databases">
        <authorList>
            <person name="Casaregola S."/>
        </authorList>
    </citation>
    <scope>NUCLEOTIDE SEQUENCE [LARGE SCALE GENOMIC DNA]</scope>
    <source>
        <strain evidence="2">CLIB 918</strain>
    </source>
</reference>
<dbReference type="Proteomes" id="UP000242525">
    <property type="component" value="Unassembled WGS sequence"/>
</dbReference>
<evidence type="ECO:0000313" key="2">
    <source>
        <dbReference type="EMBL" id="CDO51202.1"/>
    </source>
</evidence>
<dbReference type="Pfam" id="PF07954">
    <property type="entry name" value="DUF1689"/>
    <property type="match status" value="1"/>
</dbReference>
<evidence type="ECO:0000256" key="1">
    <source>
        <dbReference type="SAM" id="MobiDB-lite"/>
    </source>
</evidence>
<feature type="compositionally biased region" description="Low complexity" evidence="1">
    <location>
        <begin position="1"/>
        <end position="10"/>
    </location>
</feature>
<feature type="compositionally biased region" description="Acidic residues" evidence="1">
    <location>
        <begin position="361"/>
        <end position="371"/>
    </location>
</feature>
<dbReference type="EMBL" id="CCBN010000001">
    <property type="protein sequence ID" value="CDO51202.1"/>
    <property type="molecule type" value="Genomic_DNA"/>
</dbReference>
<feature type="region of interest" description="Disordered" evidence="1">
    <location>
        <begin position="1"/>
        <end position="64"/>
    </location>
</feature>
<accession>A0A0J9YHC7</accession>
<comment type="caution">
    <text evidence="2">The sequence shown here is derived from an EMBL/GenBank/DDBJ whole genome shotgun (WGS) entry which is preliminary data.</text>
</comment>
<dbReference type="AlphaFoldDB" id="A0A0J9YHC7"/>
<sequence>MTLWGSSSSKPPKPVDSNDNYNNDPPADWASNEPGTVIDNNSFDAPSAAGPVDELANTPFPPPGLDPKKAAVQLQFLKTMTKTARKFYEADKTLTQEDRVALHKAFRFQMFSQYIGAAAGLVVGLSGPKMLCKYLKKPYKPRYSTFATLVTVLLGYSAAESYGYRRNVAKYAGDQRYVDIFQSLEWYPPLIGFTYYQETIRRPESTFPDPAKFDWIKYPAFPIVLTMSHMYRFDIKGMDGKYQPPKVYSTSTRTAPEQQQQHQPEGDIGRVDNTPSFIDSHESENLGSAGVNPASEASGSSSWDKIRSEHAGPFVFEPQHPHPHDSKANYTGSASTSNSGYYNSVNTNIPPVNITPPADLETFDDPFAEKK</sequence>
<feature type="region of interest" description="Disordered" evidence="1">
    <location>
        <begin position="244"/>
        <end position="371"/>
    </location>
</feature>
<dbReference type="OrthoDB" id="10348766at2759"/>
<gene>
    <name evidence="2" type="ORF">BN980_GECA01s02386g</name>
</gene>
<keyword evidence="3" id="KW-1185">Reference proteome</keyword>
<feature type="compositionally biased region" description="Polar residues" evidence="1">
    <location>
        <begin position="248"/>
        <end position="263"/>
    </location>
</feature>
<feature type="compositionally biased region" description="Polar residues" evidence="1">
    <location>
        <begin position="328"/>
        <end position="344"/>
    </location>
</feature>
<dbReference type="InterPro" id="IPR012470">
    <property type="entry name" value="Pup1-like"/>
</dbReference>